<evidence type="ECO:0000256" key="1">
    <source>
        <dbReference type="ARBA" id="ARBA00022801"/>
    </source>
</evidence>
<dbReference type="SUPFAM" id="SSF56784">
    <property type="entry name" value="HAD-like"/>
    <property type="match status" value="1"/>
</dbReference>
<dbReference type="InterPro" id="IPR006380">
    <property type="entry name" value="SPP-like_dom"/>
</dbReference>
<dbReference type="GO" id="GO:0016787">
    <property type="term" value="F:hydrolase activity"/>
    <property type="evidence" value="ECO:0007669"/>
    <property type="project" value="UniProtKB-KW"/>
</dbReference>
<dbReference type="SFLD" id="SFLDS00003">
    <property type="entry name" value="Haloacid_Dehalogenase"/>
    <property type="match status" value="1"/>
</dbReference>
<evidence type="ECO:0000313" key="4">
    <source>
        <dbReference type="Proteomes" id="UP001198163"/>
    </source>
</evidence>
<dbReference type="Gene3D" id="3.90.1070.10">
    <property type="match status" value="1"/>
</dbReference>
<organism evidence="3 4">
    <name type="scientific">Teretinema zuelzerae</name>
    <dbReference type="NCBI Taxonomy" id="156"/>
    <lineage>
        <taxon>Bacteria</taxon>
        <taxon>Pseudomonadati</taxon>
        <taxon>Spirochaetota</taxon>
        <taxon>Spirochaetia</taxon>
        <taxon>Spirochaetales</taxon>
        <taxon>Treponemataceae</taxon>
        <taxon>Teretinema</taxon>
    </lineage>
</organism>
<sequence>MAANDRILLVCDIDGTLYYPEHGNPGLEEFSAWLEAHRGRVVFAVNSGRSLDEIAMVAECGPLPRPDWIISDMGTAISRGFTPDTAEDEWASLMARDWGRDEIRDLLSSVPGLREQEAWHQHPAKLSYYLDDDSPAVLERVASICSGWNASSGLSCKISSCLGIYLDILPSWGGKGSPVLWLGEKLGIPETAFVVAGDAGNDRDMMERGWKTILVANHSEELADLSSLPGVYLSVSPSAAGVLEYLRKEVP</sequence>
<keyword evidence="4" id="KW-1185">Reference proteome</keyword>
<keyword evidence="1 3" id="KW-0378">Hydrolase</keyword>
<dbReference type="Pfam" id="PF05116">
    <property type="entry name" value="S6PP"/>
    <property type="match status" value="1"/>
</dbReference>
<dbReference type="RefSeq" id="WP_230753742.1">
    <property type="nucleotide sequence ID" value="NZ_JAINWA010000001.1"/>
</dbReference>
<comment type="caution">
    <text evidence="3">The sequence shown here is derived from an EMBL/GenBank/DDBJ whole genome shotgun (WGS) entry which is preliminary data.</text>
</comment>
<accession>A0AAE3EGC6</accession>
<dbReference type="InterPro" id="IPR036412">
    <property type="entry name" value="HAD-like_sf"/>
</dbReference>
<evidence type="ECO:0000313" key="3">
    <source>
        <dbReference type="EMBL" id="MCD1654001.1"/>
    </source>
</evidence>
<dbReference type="Gene3D" id="3.40.50.1000">
    <property type="entry name" value="HAD superfamily/HAD-like"/>
    <property type="match status" value="1"/>
</dbReference>
<dbReference type="EMBL" id="JAINWA010000001">
    <property type="protein sequence ID" value="MCD1654001.1"/>
    <property type="molecule type" value="Genomic_DNA"/>
</dbReference>
<dbReference type="SFLD" id="SFLDG01140">
    <property type="entry name" value="C2.B:_Phosphomannomutase_and_P"/>
    <property type="match status" value="1"/>
</dbReference>
<dbReference type="AlphaFoldDB" id="A0AAE3EGC6"/>
<evidence type="ECO:0000259" key="2">
    <source>
        <dbReference type="Pfam" id="PF05116"/>
    </source>
</evidence>
<feature type="domain" description="Sucrose phosphatase-like" evidence="2">
    <location>
        <begin position="7"/>
        <end position="246"/>
    </location>
</feature>
<reference evidence="3" key="1">
    <citation type="submission" date="2021-08" db="EMBL/GenBank/DDBJ databases">
        <title>Comparative analyses of Brucepasteria parasyntrophica and Teretinema zuelzerae.</title>
        <authorList>
            <person name="Song Y."/>
            <person name="Brune A."/>
        </authorList>
    </citation>
    <scope>NUCLEOTIDE SEQUENCE</scope>
    <source>
        <strain evidence="3">DSM 1903</strain>
    </source>
</reference>
<dbReference type="InterPro" id="IPR023214">
    <property type="entry name" value="HAD_sf"/>
</dbReference>
<gene>
    <name evidence="3" type="ORF">K7J14_04720</name>
</gene>
<proteinExistence type="predicted"/>
<dbReference type="PANTHER" id="PTHR46521">
    <property type="entry name" value="SUCROSE-PHOSPHATASE 2-RELATED"/>
    <property type="match status" value="1"/>
</dbReference>
<dbReference type="Proteomes" id="UP001198163">
    <property type="component" value="Unassembled WGS sequence"/>
</dbReference>
<dbReference type="PANTHER" id="PTHR46521:SF4">
    <property type="entry name" value="SUCROSE-PHOSPHATASE 2-RELATED"/>
    <property type="match status" value="1"/>
</dbReference>
<dbReference type="SFLD" id="SFLDG01141">
    <property type="entry name" value="C2.B.1:_Sucrose_Phosphatase_Li"/>
    <property type="match status" value="1"/>
</dbReference>
<dbReference type="InterPro" id="IPR051518">
    <property type="entry name" value="Sucrose_Phosphatase"/>
</dbReference>
<protein>
    <submittedName>
        <fullName evidence="3">HAD family hydrolase</fullName>
    </submittedName>
</protein>
<name>A0AAE3EGC6_9SPIR</name>